<keyword evidence="2" id="KW-1185">Reference proteome</keyword>
<organism evidence="1 2">
    <name type="scientific">[Clostridium] ultunense Esp</name>
    <dbReference type="NCBI Taxonomy" id="1288971"/>
    <lineage>
        <taxon>Bacteria</taxon>
        <taxon>Bacillati</taxon>
        <taxon>Bacillota</taxon>
        <taxon>Tissierellia</taxon>
        <taxon>Tissierellales</taxon>
        <taxon>Tepidimicrobiaceae</taxon>
        <taxon>Schnuerera</taxon>
    </lineage>
</organism>
<gene>
    <name evidence="1" type="ORF">CUESP1_2362</name>
</gene>
<protein>
    <submittedName>
        <fullName evidence="1">Uncharacterized protein</fullName>
    </submittedName>
</protein>
<sequence length="41" mass="4341">MISSTRRGATIIIWPYGQAVKTPPFHGGNPGSSPGRVTIMT</sequence>
<reference evidence="1 2" key="1">
    <citation type="submission" date="2016-11" db="EMBL/GenBank/DDBJ databases">
        <authorList>
            <person name="Manzoor S."/>
        </authorList>
    </citation>
    <scope>NUCLEOTIDE SEQUENCE [LARGE SCALE GENOMIC DNA]</scope>
    <source>
        <strain evidence="1">Clostridium ultunense strain Esp</strain>
    </source>
</reference>
<evidence type="ECO:0000313" key="2">
    <source>
        <dbReference type="Proteomes" id="UP000245423"/>
    </source>
</evidence>
<name>A0A1M4PQF0_9FIRM</name>
<dbReference type="AlphaFoldDB" id="A0A1M4PQF0"/>
<proteinExistence type="predicted"/>
<dbReference type="Proteomes" id="UP000245423">
    <property type="component" value="Chromosome 1"/>
</dbReference>
<accession>A0A1M4PQF0</accession>
<evidence type="ECO:0000313" key="1">
    <source>
        <dbReference type="EMBL" id="SHD77713.1"/>
    </source>
</evidence>
<dbReference type="EMBL" id="LT669839">
    <property type="protein sequence ID" value="SHD77713.1"/>
    <property type="molecule type" value="Genomic_DNA"/>
</dbReference>